<dbReference type="RefSeq" id="XP_001833940.2">
    <property type="nucleotide sequence ID" value="XM_001833888.2"/>
</dbReference>
<feature type="compositionally biased region" description="Polar residues" evidence="1">
    <location>
        <begin position="685"/>
        <end position="708"/>
    </location>
</feature>
<accession>A8NI92</accession>
<dbReference type="Proteomes" id="UP000001861">
    <property type="component" value="Unassembled WGS sequence"/>
</dbReference>
<sequence length="722" mass="79380">MSAVYLHNSIYTRESLQGRANVPPHSRNLSTVSSVTVQTDSTFHSHPTEPLLPPSNSSRDTYFGGPTRETGGSRVDVASPSIPNHPWASPNLTEENTFVETEKPTHWKPARRRASKRWSWARIAFEIAIGGWAIYNAVRYFLSFTMFESNAGQTASLALGISSGLCFAFLVCASTLSFFQSQLVLSGLSNHSVSTMYWTLTYTSLLFLFAPAAVNFALLFAWKDSPDLQLRMKYRCYMDIDVVWSRRAEYCRGQASTWGFWVVLSTLRLLVTALFIFGYHFILVKIRRINPIKPRRFRDKHRHKPSDAGSFHSSHVNGVHPISETPTTHASASQVNLDSRHLASDASLLSSRTGRSPRGLRLQRSHSSGLLSAESHRNPPTSLLASVPEQERESGDFGGFSDRFTSLVSQIHRETDDALEFARSDGDRASSRYTGDSSPRIRTASPEQEHEWTSSSDDDDGAENGDTTVRQSNHDEGEEDDFYGNRPTLPPVLGYNEFGQPYPADTQVPMMNGLVRRMPTIESMGSREMGSSIAASSLLADGNTRHSFQTRSSRPPTRNTLLSMLSADGLASRSSTPSEPSSRTNSLMVQAERLAALGLLTGTSNASADSPNPTGTGTFFHNSSSHDISEIGELIDTVHSVKKVPPPESPSHLDLPSGSGKRASRDLDDIARNLFFDHEDDRYLDSTNGSRSTKVSSYHTATMGSGKSPTEEAFAPPGLTPS</sequence>
<keyword evidence="4" id="KW-1185">Reference proteome</keyword>
<name>A8NI92_COPC7</name>
<dbReference type="OMA" id="RCHWDID"/>
<feature type="region of interest" description="Disordered" evidence="1">
    <location>
        <begin position="296"/>
        <end position="335"/>
    </location>
</feature>
<feature type="transmembrane region" description="Helical" evidence="2">
    <location>
        <begin position="155"/>
        <end position="179"/>
    </location>
</feature>
<evidence type="ECO:0000313" key="4">
    <source>
        <dbReference type="Proteomes" id="UP000001861"/>
    </source>
</evidence>
<dbReference type="eggNOG" id="ENOG502SPZK">
    <property type="taxonomic scope" value="Eukaryota"/>
</dbReference>
<feature type="region of interest" description="Disordered" evidence="1">
    <location>
        <begin position="420"/>
        <end position="493"/>
    </location>
</feature>
<evidence type="ECO:0000256" key="1">
    <source>
        <dbReference type="SAM" id="MobiDB-lite"/>
    </source>
</evidence>
<dbReference type="GeneID" id="6010444"/>
<keyword evidence="2" id="KW-0812">Transmembrane</keyword>
<keyword evidence="2" id="KW-1133">Transmembrane helix</keyword>
<gene>
    <name evidence="3" type="ORF">CC1G_01617</name>
</gene>
<comment type="caution">
    <text evidence="3">The sequence shown here is derived from an EMBL/GenBank/DDBJ whole genome shotgun (WGS) entry which is preliminary data.</text>
</comment>
<protein>
    <submittedName>
        <fullName evidence="3">Uncharacterized protein</fullName>
    </submittedName>
</protein>
<dbReference type="EMBL" id="AACS02000010">
    <property type="protein sequence ID" value="EAU87970.2"/>
    <property type="molecule type" value="Genomic_DNA"/>
</dbReference>
<feature type="region of interest" description="Disordered" evidence="1">
    <location>
        <begin position="348"/>
        <end position="401"/>
    </location>
</feature>
<feature type="compositionally biased region" description="Polar residues" evidence="1">
    <location>
        <begin position="324"/>
        <end position="335"/>
    </location>
</feature>
<organism evidence="3 4">
    <name type="scientific">Coprinopsis cinerea (strain Okayama-7 / 130 / ATCC MYA-4618 / FGSC 9003)</name>
    <name type="common">Inky cap fungus</name>
    <name type="synonym">Hormographiella aspergillata</name>
    <dbReference type="NCBI Taxonomy" id="240176"/>
    <lineage>
        <taxon>Eukaryota</taxon>
        <taxon>Fungi</taxon>
        <taxon>Dikarya</taxon>
        <taxon>Basidiomycota</taxon>
        <taxon>Agaricomycotina</taxon>
        <taxon>Agaricomycetes</taxon>
        <taxon>Agaricomycetidae</taxon>
        <taxon>Agaricales</taxon>
        <taxon>Agaricineae</taxon>
        <taxon>Psathyrellaceae</taxon>
        <taxon>Coprinopsis</taxon>
    </lineage>
</organism>
<evidence type="ECO:0000313" key="3">
    <source>
        <dbReference type="EMBL" id="EAU87970.2"/>
    </source>
</evidence>
<feature type="region of interest" description="Disordered" evidence="1">
    <location>
        <begin position="38"/>
        <end position="74"/>
    </location>
</feature>
<dbReference type="KEGG" id="cci:CC1G_01617"/>
<dbReference type="HOGENOM" id="CLU_401727_0_0_1"/>
<feature type="region of interest" description="Disordered" evidence="1">
    <location>
        <begin position="643"/>
        <end position="664"/>
    </location>
</feature>
<feature type="region of interest" description="Disordered" evidence="1">
    <location>
        <begin position="603"/>
        <end position="624"/>
    </location>
</feature>
<dbReference type="InParanoid" id="A8NI92"/>
<feature type="region of interest" description="Disordered" evidence="1">
    <location>
        <begin position="681"/>
        <end position="722"/>
    </location>
</feature>
<feature type="compositionally biased region" description="Basic and acidic residues" evidence="1">
    <location>
        <begin position="420"/>
        <end position="430"/>
    </location>
</feature>
<reference evidence="3 4" key="1">
    <citation type="journal article" date="2010" name="Proc. Natl. Acad. Sci. U.S.A.">
        <title>Insights into evolution of multicellular fungi from the assembled chromosomes of the mushroom Coprinopsis cinerea (Coprinus cinereus).</title>
        <authorList>
            <person name="Stajich J.E."/>
            <person name="Wilke S.K."/>
            <person name="Ahren D."/>
            <person name="Au C.H."/>
            <person name="Birren B.W."/>
            <person name="Borodovsky M."/>
            <person name="Burns C."/>
            <person name="Canback B."/>
            <person name="Casselton L.A."/>
            <person name="Cheng C.K."/>
            <person name="Deng J."/>
            <person name="Dietrich F.S."/>
            <person name="Fargo D.C."/>
            <person name="Farman M.L."/>
            <person name="Gathman A.C."/>
            <person name="Goldberg J."/>
            <person name="Guigo R."/>
            <person name="Hoegger P.J."/>
            <person name="Hooker J.B."/>
            <person name="Huggins A."/>
            <person name="James T.Y."/>
            <person name="Kamada T."/>
            <person name="Kilaru S."/>
            <person name="Kodira C."/>
            <person name="Kues U."/>
            <person name="Kupfer D."/>
            <person name="Kwan H.S."/>
            <person name="Lomsadze A."/>
            <person name="Li W."/>
            <person name="Lilly W.W."/>
            <person name="Ma L.J."/>
            <person name="Mackey A.J."/>
            <person name="Manning G."/>
            <person name="Martin F."/>
            <person name="Muraguchi H."/>
            <person name="Natvig D.O."/>
            <person name="Palmerini H."/>
            <person name="Ramesh M.A."/>
            <person name="Rehmeyer C.J."/>
            <person name="Roe B.A."/>
            <person name="Shenoy N."/>
            <person name="Stanke M."/>
            <person name="Ter-Hovhannisyan V."/>
            <person name="Tunlid A."/>
            <person name="Velagapudi R."/>
            <person name="Vision T.J."/>
            <person name="Zeng Q."/>
            <person name="Zolan M.E."/>
            <person name="Pukkila P.J."/>
        </authorList>
    </citation>
    <scope>NUCLEOTIDE SEQUENCE [LARGE SCALE GENOMIC DNA]</scope>
    <source>
        <strain evidence="4">Okayama-7 / 130 / ATCC MYA-4618 / FGSC 9003</strain>
    </source>
</reference>
<proteinExistence type="predicted"/>
<feature type="transmembrane region" description="Helical" evidence="2">
    <location>
        <begin position="200"/>
        <end position="222"/>
    </location>
</feature>
<feature type="transmembrane region" description="Helical" evidence="2">
    <location>
        <begin position="118"/>
        <end position="135"/>
    </location>
</feature>
<feature type="transmembrane region" description="Helical" evidence="2">
    <location>
        <begin position="258"/>
        <end position="283"/>
    </location>
</feature>
<dbReference type="VEuPathDB" id="FungiDB:CC1G_01617"/>
<keyword evidence="2" id="KW-0472">Membrane</keyword>
<dbReference type="AlphaFoldDB" id="A8NI92"/>
<evidence type="ECO:0000256" key="2">
    <source>
        <dbReference type="SAM" id="Phobius"/>
    </source>
</evidence>
<dbReference type="OrthoDB" id="3222669at2759"/>
<dbReference type="STRING" id="240176.A8NI92"/>